<feature type="transmembrane region" description="Helical" evidence="1">
    <location>
        <begin position="66"/>
        <end position="84"/>
    </location>
</feature>
<organism evidence="2 3">
    <name type="scientific">Flavobacterium procerum</name>
    <dbReference type="NCBI Taxonomy" id="1455569"/>
    <lineage>
        <taxon>Bacteria</taxon>
        <taxon>Pseudomonadati</taxon>
        <taxon>Bacteroidota</taxon>
        <taxon>Flavobacteriia</taxon>
        <taxon>Flavobacteriales</taxon>
        <taxon>Flavobacteriaceae</taxon>
        <taxon>Flavobacterium</taxon>
    </lineage>
</organism>
<keyword evidence="1" id="KW-0812">Transmembrane</keyword>
<feature type="transmembrane region" description="Helical" evidence="1">
    <location>
        <begin position="33"/>
        <end position="54"/>
    </location>
</feature>
<dbReference type="PANTHER" id="PTHR36974">
    <property type="entry name" value="MEMBRANE PROTEIN-RELATED"/>
    <property type="match status" value="1"/>
</dbReference>
<evidence type="ECO:0000313" key="2">
    <source>
        <dbReference type="EMBL" id="MFC0077775.1"/>
    </source>
</evidence>
<evidence type="ECO:0000313" key="3">
    <source>
        <dbReference type="Proteomes" id="UP001589734"/>
    </source>
</evidence>
<proteinExistence type="predicted"/>
<feature type="transmembrane region" description="Helical" evidence="1">
    <location>
        <begin position="90"/>
        <end position="114"/>
    </location>
</feature>
<dbReference type="EMBL" id="JBHLYW010000009">
    <property type="protein sequence ID" value="MFC0077775.1"/>
    <property type="molecule type" value="Genomic_DNA"/>
</dbReference>
<reference evidence="2 3" key="1">
    <citation type="submission" date="2024-09" db="EMBL/GenBank/DDBJ databases">
        <authorList>
            <person name="Sun Q."/>
            <person name="Mori K."/>
        </authorList>
    </citation>
    <scope>NUCLEOTIDE SEQUENCE [LARGE SCALE GENOMIC DNA]</scope>
    <source>
        <strain evidence="2 3">CGMCC 1.12926</strain>
    </source>
</reference>
<gene>
    <name evidence="2" type="ORF">ACFFLS_12060</name>
</gene>
<dbReference type="Proteomes" id="UP001589734">
    <property type="component" value="Unassembled WGS sequence"/>
</dbReference>
<comment type="caution">
    <text evidence="2">The sequence shown here is derived from an EMBL/GenBank/DDBJ whole genome shotgun (WGS) entry which is preliminary data.</text>
</comment>
<name>A0ABV6BQR9_9FLAO</name>
<keyword evidence="1" id="KW-0472">Membrane</keyword>
<feature type="transmembrane region" description="Helical" evidence="1">
    <location>
        <begin position="126"/>
        <end position="145"/>
    </location>
</feature>
<evidence type="ECO:0008006" key="4">
    <source>
        <dbReference type="Google" id="ProtNLM"/>
    </source>
</evidence>
<accession>A0ABV6BQR9</accession>
<sequence>MKPLIVLLLVFVFALFGTKIFRGIYDFSFSGRVAMSGMLVFTAVGHFVFTKGMTMMLPEFIPFKKEAVYLTGIIEIVFAIGLFLPNLRLISALLLIAFFILVFPANIFAAVKHIDYQKGTFDGNDLTYLWFRLPLQILFIVWTYLSGIKFG</sequence>
<protein>
    <recommendedName>
        <fullName evidence="4">DoxX family membrane protein</fullName>
    </recommendedName>
</protein>
<evidence type="ECO:0000256" key="1">
    <source>
        <dbReference type="SAM" id="Phobius"/>
    </source>
</evidence>
<keyword evidence="1" id="KW-1133">Transmembrane helix</keyword>
<dbReference type="RefSeq" id="WP_379686610.1">
    <property type="nucleotide sequence ID" value="NZ_JBHLYW010000009.1"/>
</dbReference>
<keyword evidence="3" id="KW-1185">Reference proteome</keyword>
<dbReference type="PANTHER" id="PTHR36974:SF1">
    <property type="entry name" value="DOXX FAMILY MEMBRANE PROTEIN"/>
    <property type="match status" value="1"/>
</dbReference>